<feature type="compositionally biased region" description="Low complexity" evidence="1">
    <location>
        <begin position="822"/>
        <end position="833"/>
    </location>
</feature>
<dbReference type="SUPFAM" id="SSF51556">
    <property type="entry name" value="Metallo-dependent hydrolases"/>
    <property type="match status" value="1"/>
</dbReference>
<proteinExistence type="predicted"/>
<dbReference type="STRING" id="5454.A0A163EJ07"/>
<evidence type="ECO:0000313" key="3">
    <source>
        <dbReference type="Proteomes" id="UP000076837"/>
    </source>
</evidence>
<dbReference type="PANTHER" id="PTHR32027">
    <property type="entry name" value="CYTOSINE DEAMINASE"/>
    <property type="match status" value="1"/>
</dbReference>
<accession>A0A163EJ07</accession>
<keyword evidence="2" id="KW-0378">Hydrolase</keyword>
<feature type="region of interest" description="Disordered" evidence="1">
    <location>
        <begin position="804"/>
        <end position="837"/>
    </location>
</feature>
<dbReference type="InterPro" id="IPR032466">
    <property type="entry name" value="Metal_Hydrolase"/>
</dbReference>
<feature type="region of interest" description="Disordered" evidence="1">
    <location>
        <begin position="1072"/>
        <end position="1101"/>
    </location>
</feature>
<sequence>MPSKPLSKITRVRLPGKRPSELWDVEIQQGRIASVEPHDKATSGFDEEEVLEGFNRLIAPSLCHAHIHLDKCFLLQDPKYDDLQIESGDFKEAMELTSTAKARFEEEDLLRRGSQLIEESIQHGVTAMRAFVEVDGVVQLKCLHAGLSLREKFKEQCNIQICAFAQLPLFSGEDDGAEVRKLMEDAASKEGVEVLGSTPYVEDDESKSKGNARWVSALALKSKKHLDLHLDYFLEEDKQPLVWDVLKMLKEQDWAKAGGKQVTLGHCTRLTRLHEKEWHRLRREIGELSVSFIGLPTSDLLMMRTPENVRGTLPIIELIKQYGFNAAVSANNVGNAFTPQGNCDPLSIAQLGVGLYQAPTKEDVQLLYETVSSRAKAAIGHESATLDLKPGEPADFVLFDSMDSGWRCRKSIAEVVYDAGTVRQTVYQGRLSERAQWRGDDLDVMRLAHGQVARLPFTILGSTINKYQQGLTVWTRTDLHTQTALPPLNLVAQFAIAETEDSNLLPVHALICTALLRATTMFDQLPDVQLPSDKTAKDQPSDLGGLSLKFLNNLKTRFGEQSPQSLNVHETLGAFKRGELGKREVHKAILDTLEGHDDLRQGLMDILLHPEAKWTPGDFHLPNEQQMRPILEPTPQFLQPTHQLQMRLPSFSSRWFPLPQVDRTASLGMFGVCNGHSNGDSPPTLPVLAHSQLPETVSNLWTDHSVEAMHTIIGHDEVMPPPIRTAFRNPWEDSSYNEDWANDGLNFLADVTYIDEHYTENMKSPLMHLQEAEFSFKPSYSKQEPPQHLHSPWLTYDLLPPPTDHYLSRSVPEEQHTGNNHVPPTSVSVSPPSAQKTEEYTEEFGEDIMRDRSQSLGGPFIHALCGKGFAAPSRVKKHHWGKKHNNLATTTGCWAKHKKPDVAWDDHPSCQDGRSTSETTKLVALSFSRRIRSKAAIPEPKTPAALDTSQQNTIPGFPTLDYLPHTVARALNTGTATVHSPQELEPGCHAQISPRSSFDGPLTVVNVVSQIDAPQPQSRTNSIALHLDAQVAATERHAQHTIFVPFKALTSSSDPRFVCPVVPTVLDTITPSMEVPSTPGMGSRLKHESDRRPSVRSSDVEEFHTAAACSWPFEPTGTHSSGPTRKKRKV</sequence>
<reference evidence="2 3" key="1">
    <citation type="journal article" date="2016" name="Sci. Rep.">
        <title>Draft genome sequencing and secretome analysis of fungal phytopathogen Ascochyta rabiei provides insight into the necrotrophic effector repertoire.</title>
        <authorList>
            <person name="Verma S."/>
            <person name="Gazara R.K."/>
            <person name="Nizam S."/>
            <person name="Parween S."/>
            <person name="Chattopadhyay D."/>
            <person name="Verma P.K."/>
        </authorList>
    </citation>
    <scope>NUCLEOTIDE SEQUENCE [LARGE SCALE GENOMIC DNA]</scope>
    <source>
        <strain evidence="2 3">ArDII</strain>
    </source>
</reference>
<feature type="compositionally biased region" description="Basic and acidic residues" evidence="1">
    <location>
        <begin position="1085"/>
        <end position="1101"/>
    </location>
</feature>
<dbReference type="Gene3D" id="3.20.20.140">
    <property type="entry name" value="Metal-dependent hydrolases"/>
    <property type="match status" value="1"/>
</dbReference>
<name>A0A163EJ07_DIDRA</name>
<protein>
    <submittedName>
        <fullName evidence="2">Hydrolase</fullName>
    </submittedName>
</protein>
<evidence type="ECO:0000313" key="2">
    <source>
        <dbReference type="EMBL" id="KZM23719.1"/>
    </source>
</evidence>
<dbReference type="Proteomes" id="UP000076837">
    <property type="component" value="Unassembled WGS sequence"/>
</dbReference>
<dbReference type="AlphaFoldDB" id="A0A163EJ07"/>
<gene>
    <name evidence="2" type="ORF">ST47_g5108</name>
</gene>
<dbReference type="EMBL" id="JYNV01000186">
    <property type="protein sequence ID" value="KZM23719.1"/>
    <property type="molecule type" value="Genomic_DNA"/>
</dbReference>
<evidence type="ECO:0000256" key="1">
    <source>
        <dbReference type="SAM" id="MobiDB-lite"/>
    </source>
</evidence>
<keyword evidence="3" id="KW-1185">Reference proteome</keyword>
<feature type="region of interest" description="Disordered" evidence="1">
    <location>
        <begin position="1111"/>
        <end position="1130"/>
    </location>
</feature>
<organism evidence="2 3">
    <name type="scientific">Didymella rabiei</name>
    <name type="common">Chickpea ascochyta blight fungus</name>
    <name type="synonym">Mycosphaerella rabiei</name>
    <dbReference type="NCBI Taxonomy" id="5454"/>
    <lineage>
        <taxon>Eukaryota</taxon>
        <taxon>Fungi</taxon>
        <taxon>Dikarya</taxon>
        <taxon>Ascomycota</taxon>
        <taxon>Pezizomycotina</taxon>
        <taxon>Dothideomycetes</taxon>
        <taxon>Pleosporomycetidae</taxon>
        <taxon>Pleosporales</taxon>
        <taxon>Pleosporineae</taxon>
        <taxon>Didymellaceae</taxon>
        <taxon>Ascochyta</taxon>
    </lineage>
</organism>
<dbReference type="InterPro" id="IPR052349">
    <property type="entry name" value="Metallo-hydrolase_Enzymes"/>
</dbReference>
<dbReference type="PANTHER" id="PTHR32027:SF0">
    <property type="entry name" value="CYTOSINE DEAMINASE"/>
    <property type="match status" value="1"/>
</dbReference>
<comment type="caution">
    <text evidence="2">The sequence shown here is derived from an EMBL/GenBank/DDBJ whole genome shotgun (WGS) entry which is preliminary data.</text>
</comment>
<dbReference type="GO" id="GO:0016814">
    <property type="term" value="F:hydrolase activity, acting on carbon-nitrogen (but not peptide) bonds, in cyclic amidines"/>
    <property type="evidence" value="ECO:0007669"/>
    <property type="project" value="TreeGrafter"/>
</dbReference>